<evidence type="ECO:0000259" key="10">
    <source>
        <dbReference type="Pfam" id="PF16282"/>
    </source>
</evidence>
<evidence type="ECO:0000259" key="9">
    <source>
        <dbReference type="Pfam" id="PF05499"/>
    </source>
</evidence>
<dbReference type="GO" id="GO:0035267">
    <property type="term" value="C:NuA4 histone acetyltransferase complex"/>
    <property type="evidence" value="ECO:0007669"/>
    <property type="project" value="InterPro"/>
</dbReference>
<evidence type="ECO:0000256" key="3">
    <source>
        <dbReference type="ARBA" id="ARBA00023015"/>
    </source>
</evidence>
<feature type="region of interest" description="Disordered" evidence="8">
    <location>
        <begin position="381"/>
        <end position="402"/>
    </location>
</feature>
<evidence type="ECO:0000256" key="8">
    <source>
        <dbReference type="SAM" id="MobiDB-lite"/>
    </source>
</evidence>
<evidence type="ECO:0000256" key="1">
    <source>
        <dbReference type="ARBA" id="ARBA00004123"/>
    </source>
</evidence>
<evidence type="ECO:0000256" key="7">
    <source>
        <dbReference type="SAM" id="Coils"/>
    </source>
</evidence>
<name>A0A0L8GZU7_OCTBM</name>
<evidence type="ECO:0000256" key="4">
    <source>
        <dbReference type="ARBA" id="ARBA00023163"/>
    </source>
</evidence>
<dbReference type="STRING" id="37653.A0A0L8GZU7"/>
<accession>A0A0L8GZU7</accession>
<evidence type="ECO:0000256" key="5">
    <source>
        <dbReference type="ARBA" id="ARBA00023242"/>
    </source>
</evidence>
<dbReference type="Pfam" id="PF05499">
    <property type="entry name" value="DMAP1"/>
    <property type="match status" value="1"/>
</dbReference>
<keyword evidence="2" id="KW-0156">Chromatin regulator</keyword>
<dbReference type="GO" id="GO:0000122">
    <property type="term" value="P:negative regulation of transcription by RNA polymerase II"/>
    <property type="evidence" value="ECO:0007669"/>
    <property type="project" value="TreeGrafter"/>
</dbReference>
<dbReference type="EMBL" id="KQ419750">
    <property type="protein sequence ID" value="KOF82467.1"/>
    <property type="molecule type" value="Genomic_DNA"/>
</dbReference>
<dbReference type="InterPro" id="IPR009057">
    <property type="entry name" value="Homeodomain-like_sf"/>
</dbReference>
<dbReference type="GO" id="GO:0006338">
    <property type="term" value="P:chromatin remodeling"/>
    <property type="evidence" value="ECO:0007669"/>
    <property type="project" value="InterPro"/>
</dbReference>
<dbReference type="OrthoDB" id="19740at2759"/>
<dbReference type="SUPFAM" id="SSF46689">
    <property type="entry name" value="Homeodomain-like"/>
    <property type="match status" value="1"/>
</dbReference>
<sequence>MAMNCDIRDILELDTDKPYEPVTKKSLMNDKKCKTKKAEPTFKRPEGMHRELWGLLWTDNKYMKDTPPILPTDVNQGYKQMKAKIGSQKVRPWKWMPFTNPARKDGTIFLHWRRVADEAKDYPFARFNKTVDVPTYSDLEYQQHLHDDSWTRHETDHLFDLCRRFDLRFIVIHDRWDRSKYPNRSVEDIKERYYNICNTLVKVRATQGPEPKIWVFDASHERKRKLQLIKLFNRTPKLVEEEEHLIAELKKIELRKKEREKKTQDLQKLITAADSNIDNRRVERKTTKKKVYQQQKLKEGSLSTTTPETGGIKFPDYKQSGVTLRSQRVKYNPMATEEIVQHFNELRQDIVLLYELKLALANCEYELQTLRHQFESLTPAGKRKRKSLVEQSNTVKKVKQKV</sequence>
<feature type="domain" description="DAMP1 SANT/Myb-like" evidence="10">
    <location>
        <begin position="122"/>
        <end position="201"/>
    </location>
</feature>
<keyword evidence="4" id="KW-0804">Transcription</keyword>
<dbReference type="GO" id="GO:0000812">
    <property type="term" value="C:Swr1 complex"/>
    <property type="evidence" value="ECO:0007669"/>
    <property type="project" value="TreeGrafter"/>
</dbReference>
<dbReference type="GO" id="GO:0006281">
    <property type="term" value="P:DNA repair"/>
    <property type="evidence" value="ECO:0007669"/>
    <property type="project" value="InterPro"/>
</dbReference>
<proteinExistence type="predicted"/>
<dbReference type="GO" id="GO:0003714">
    <property type="term" value="F:transcription corepressor activity"/>
    <property type="evidence" value="ECO:0007669"/>
    <property type="project" value="TreeGrafter"/>
</dbReference>
<organism evidence="11">
    <name type="scientific">Octopus bimaculoides</name>
    <name type="common">California two-spotted octopus</name>
    <dbReference type="NCBI Taxonomy" id="37653"/>
    <lineage>
        <taxon>Eukaryota</taxon>
        <taxon>Metazoa</taxon>
        <taxon>Spiralia</taxon>
        <taxon>Lophotrochozoa</taxon>
        <taxon>Mollusca</taxon>
        <taxon>Cephalopoda</taxon>
        <taxon>Coleoidea</taxon>
        <taxon>Octopodiformes</taxon>
        <taxon>Octopoda</taxon>
        <taxon>Incirrata</taxon>
        <taxon>Octopodidae</taxon>
        <taxon>Octopus</taxon>
    </lineage>
</organism>
<keyword evidence="7" id="KW-0175">Coiled coil</keyword>
<reference evidence="11" key="1">
    <citation type="submission" date="2015-07" db="EMBL/GenBank/DDBJ databases">
        <title>MeaNS - Measles Nucleotide Surveillance Program.</title>
        <authorList>
            <person name="Tran T."/>
            <person name="Druce J."/>
        </authorList>
    </citation>
    <scope>NUCLEOTIDE SEQUENCE</scope>
    <source>
        <strain evidence="11">UCB-OBI-ISO-001</strain>
        <tissue evidence="11">Gonad</tissue>
    </source>
</reference>
<evidence type="ECO:0000313" key="11">
    <source>
        <dbReference type="EMBL" id="KOF82467.1"/>
    </source>
</evidence>
<comment type="subcellular location">
    <subcellularLocation>
        <location evidence="1">Nucleus</location>
    </subcellularLocation>
</comment>
<dbReference type="FunFam" id="1.10.10.60:FF:000087">
    <property type="entry name" value="DNA methyltransferase 1-associated protein 1"/>
    <property type="match status" value="1"/>
</dbReference>
<dbReference type="InterPro" id="IPR008468">
    <property type="entry name" value="DMAP1"/>
</dbReference>
<dbReference type="AlphaFoldDB" id="A0A0L8GZU7"/>
<protein>
    <recommendedName>
        <fullName evidence="6">DNA methyltransferase 1-associated protein 1</fullName>
    </recommendedName>
</protein>
<dbReference type="Pfam" id="PF16282">
    <property type="entry name" value="SANT_DAMP1_like"/>
    <property type="match status" value="1"/>
</dbReference>
<gene>
    <name evidence="11" type="ORF">OCBIM_22025257mg</name>
</gene>
<dbReference type="InterPro" id="IPR027109">
    <property type="entry name" value="Swc4/Dmap1"/>
</dbReference>
<evidence type="ECO:0000256" key="6">
    <source>
        <dbReference type="ARBA" id="ARBA00067416"/>
    </source>
</evidence>
<feature type="coiled-coil region" evidence="7">
    <location>
        <begin position="242"/>
        <end position="269"/>
    </location>
</feature>
<dbReference type="Gene3D" id="1.10.10.60">
    <property type="entry name" value="Homeodomain-like"/>
    <property type="match status" value="1"/>
</dbReference>
<keyword evidence="5" id="KW-0539">Nucleus</keyword>
<keyword evidence="3" id="KW-0805">Transcription regulation</keyword>
<evidence type="ECO:0000256" key="2">
    <source>
        <dbReference type="ARBA" id="ARBA00022853"/>
    </source>
</evidence>
<dbReference type="PANTHER" id="PTHR12855">
    <property type="entry name" value="DNA METHYLTRANSFERASE 1-ASSOCIATED PROTEIN 1 FAMILY MEMBER"/>
    <property type="match status" value="1"/>
</dbReference>
<feature type="domain" description="DNA methyltransferase 1-associated 1" evidence="9">
    <location>
        <begin position="241"/>
        <end position="330"/>
    </location>
</feature>
<dbReference type="PANTHER" id="PTHR12855:SF10">
    <property type="entry name" value="DNA METHYLTRANSFERASE 1-ASSOCIATED PROTEIN 1"/>
    <property type="match status" value="1"/>
</dbReference>
<dbReference type="InterPro" id="IPR032563">
    <property type="entry name" value="DAMP1_SANT-like"/>
</dbReference>